<gene>
    <name evidence="2" type="ORF">OIN59_22755</name>
</gene>
<dbReference type="RefSeq" id="WP_274114151.1">
    <property type="nucleotide sequence ID" value="NZ_JAPCKI010000020.1"/>
</dbReference>
<dbReference type="Proteomes" id="UP001148932">
    <property type="component" value="Unassembled WGS sequence"/>
</dbReference>
<evidence type="ECO:0000313" key="3">
    <source>
        <dbReference type="Proteomes" id="UP001148932"/>
    </source>
</evidence>
<keyword evidence="3" id="KW-1185">Reference proteome</keyword>
<sequence>MNSHTAQHKPPEQLVTAKPPSAAHSAGRVRLGSWLRRWVERAVAASERAQAHITAQFRVPPGGG</sequence>
<dbReference type="EMBL" id="JAPCKI010000020">
    <property type="protein sequence ID" value="MDD2180269.1"/>
    <property type="molecule type" value="Genomic_DNA"/>
</dbReference>
<feature type="region of interest" description="Disordered" evidence="1">
    <location>
        <begin position="1"/>
        <end position="26"/>
    </location>
</feature>
<reference evidence="2" key="1">
    <citation type="submission" date="2022-10" db="EMBL/GenBank/DDBJ databases">
        <title>Description of microaerobic benzene degrading bacteria.</title>
        <authorList>
            <person name="Bedics A."/>
            <person name="Tancsics A."/>
            <person name="Banerjee S."/>
        </authorList>
    </citation>
    <scope>NUCLEOTIDE SEQUENCE</scope>
    <source>
        <strain evidence="2">D2M1</strain>
    </source>
</reference>
<name>A0ABT5S2W7_9BURK</name>
<organism evidence="2 3">
    <name type="scientific">Acidovorax benzenivorans</name>
    <dbReference type="NCBI Taxonomy" id="2987520"/>
    <lineage>
        <taxon>Bacteria</taxon>
        <taxon>Pseudomonadati</taxon>
        <taxon>Pseudomonadota</taxon>
        <taxon>Betaproteobacteria</taxon>
        <taxon>Burkholderiales</taxon>
        <taxon>Comamonadaceae</taxon>
        <taxon>Acidovorax</taxon>
    </lineage>
</organism>
<evidence type="ECO:0000313" key="2">
    <source>
        <dbReference type="EMBL" id="MDD2180269.1"/>
    </source>
</evidence>
<accession>A0ABT5S2W7</accession>
<proteinExistence type="predicted"/>
<comment type="caution">
    <text evidence="2">The sequence shown here is derived from an EMBL/GenBank/DDBJ whole genome shotgun (WGS) entry which is preliminary data.</text>
</comment>
<evidence type="ECO:0000256" key="1">
    <source>
        <dbReference type="SAM" id="MobiDB-lite"/>
    </source>
</evidence>
<protein>
    <submittedName>
        <fullName evidence="2">Uncharacterized protein</fullName>
    </submittedName>
</protein>